<dbReference type="Proteomes" id="UP000663879">
    <property type="component" value="Unassembled WGS sequence"/>
</dbReference>
<name>A0A813UCD0_9BILA</name>
<reference evidence="2" key="1">
    <citation type="submission" date="2021-02" db="EMBL/GenBank/DDBJ databases">
        <authorList>
            <person name="Nowell W R."/>
        </authorList>
    </citation>
    <scope>NUCLEOTIDE SEQUENCE</scope>
    <source>
        <strain evidence="2">Ploen Becks lab</strain>
    </source>
</reference>
<feature type="domain" description="GIY-YIG" evidence="1">
    <location>
        <begin position="2"/>
        <end position="100"/>
    </location>
</feature>
<proteinExistence type="predicted"/>
<dbReference type="CDD" id="cd10442">
    <property type="entry name" value="GIY-YIG_PLEs"/>
    <property type="match status" value="1"/>
</dbReference>
<dbReference type="PROSITE" id="PS50164">
    <property type="entry name" value="GIY_YIG"/>
    <property type="match status" value="1"/>
</dbReference>
<gene>
    <name evidence="2" type="ORF">OXX778_LOCUS7616</name>
</gene>
<keyword evidence="3" id="KW-1185">Reference proteome</keyword>
<dbReference type="Gene3D" id="3.40.1440.10">
    <property type="entry name" value="GIY-YIG endonuclease"/>
    <property type="match status" value="1"/>
</dbReference>
<accession>A0A813UCD0</accession>
<evidence type="ECO:0000313" key="2">
    <source>
        <dbReference type="EMBL" id="CAF0823921.1"/>
    </source>
</evidence>
<dbReference type="EMBL" id="CAJNOC010000983">
    <property type="protein sequence ID" value="CAF0823921.1"/>
    <property type="molecule type" value="Genomic_DNA"/>
</dbReference>
<dbReference type="AlphaFoldDB" id="A0A813UCD0"/>
<organism evidence="2 3">
    <name type="scientific">Brachionus calyciflorus</name>
    <dbReference type="NCBI Taxonomy" id="104777"/>
    <lineage>
        <taxon>Eukaryota</taxon>
        <taxon>Metazoa</taxon>
        <taxon>Spiralia</taxon>
        <taxon>Gnathifera</taxon>
        <taxon>Rotifera</taxon>
        <taxon>Eurotatoria</taxon>
        <taxon>Monogononta</taxon>
        <taxon>Pseudotrocha</taxon>
        <taxon>Ploima</taxon>
        <taxon>Brachionidae</taxon>
        <taxon>Brachionus</taxon>
    </lineage>
</organism>
<dbReference type="OrthoDB" id="10245581at2759"/>
<evidence type="ECO:0000259" key="1">
    <source>
        <dbReference type="PROSITE" id="PS50164"/>
    </source>
</evidence>
<dbReference type="SUPFAM" id="SSF82771">
    <property type="entry name" value="GIY-YIG endonuclease"/>
    <property type="match status" value="1"/>
</dbReference>
<evidence type="ECO:0000313" key="3">
    <source>
        <dbReference type="Proteomes" id="UP000663879"/>
    </source>
</evidence>
<sequence length="114" mass="13206">MKSLVVYKINCADCRASYIGKTKRHLITRVEEHKTTENTKKNANNKFKDDHESAVYGHMSESGHQVDFNNVEILDSPSSDYKLKLKEAFYIKKYKPTLNVQIQSDLFKLFTMGN</sequence>
<comment type="caution">
    <text evidence="2">The sequence shown here is derived from an EMBL/GenBank/DDBJ whole genome shotgun (WGS) entry which is preliminary data.</text>
</comment>
<dbReference type="InterPro" id="IPR000305">
    <property type="entry name" value="GIY-YIG_endonuc"/>
</dbReference>
<dbReference type="InterPro" id="IPR035901">
    <property type="entry name" value="GIY-YIG_endonuc_sf"/>
</dbReference>
<protein>
    <recommendedName>
        <fullName evidence="1">GIY-YIG domain-containing protein</fullName>
    </recommendedName>
</protein>